<comment type="caution">
    <text evidence="1">The sequence shown here is derived from an EMBL/GenBank/DDBJ whole genome shotgun (WGS) entry which is preliminary data.</text>
</comment>
<dbReference type="Proteomes" id="UP000298663">
    <property type="component" value="Unassembled WGS sequence"/>
</dbReference>
<organism evidence="1 2">
    <name type="scientific">Steinernema carpocapsae</name>
    <name type="common">Entomopathogenic nematode</name>
    <dbReference type="NCBI Taxonomy" id="34508"/>
    <lineage>
        <taxon>Eukaryota</taxon>
        <taxon>Metazoa</taxon>
        <taxon>Ecdysozoa</taxon>
        <taxon>Nematoda</taxon>
        <taxon>Chromadorea</taxon>
        <taxon>Rhabditida</taxon>
        <taxon>Tylenchina</taxon>
        <taxon>Panagrolaimomorpha</taxon>
        <taxon>Strongyloidoidea</taxon>
        <taxon>Steinernematidae</taxon>
        <taxon>Steinernema</taxon>
    </lineage>
</organism>
<dbReference type="AlphaFoldDB" id="A0A4U5ME04"/>
<dbReference type="EMBL" id="AZBU02000008">
    <property type="protein sequence ID" value="TKR67399.1"/>
    <property type="molecule type" value="Genomic_DNA"/>
</dbReference>
<evidence type="ECO:0000313" key="1">
    <source>
        <dbReference type="EMBL" id="TKR67399.1"/>
    </source>
</evidence>
<protein>
    <submittedName>
        <fullName evidence="1">Uncharacterized protein</fullName>
    </submittedName>
</protein>
<sequence length="99" mass="11559">MENVGLELFKRGYEYSAFRDTLRVRAANIGFLQKYVDCWKEMRAKNEVCSIGALSIPVPERLKIRHQLALKLTETAKGRFLCLALSTTRKELWFEFIVM</sequence>
<reference evidence="1 2" key="1">
    <citation type="journal article" date="2015" name="Genome Biol.">
        <title>Comparative genomics of Steinernema reveals deeply conserved gene regulatory networks.</title>
        <authorList>
            <person name="Dillman A.R."/>
            <person name="Macchietto M."/>
            <person name="Porter C.F."/>
            <person name="Rogers A."/>
            <person name="Williams B."/>
            <person name="Antoshechkin I."/>
            <person name="Lee M.M."/>
            <person name="Goodwin Z."/>
            <person name="Lu X."/>
            <person name="Lewis E.E."/>
            <person name="Goodrich-Blair H."/>
            <person name="Stock S.P."/>
            <person name="Adams B.J."/>
            <person name="Sternberg P.W."/>
            <person name="Mortazavi A."/>
        </authorList>
    </citation>
    <scope>NUCLEOTIDE SEQUENCE [LARGE SCALE GENOMIC DNA]</scope>
    <source>
        <strain evidence="1 2">ALL</strain>
    </source>
</reference>
<evidence type="ECO:0000313" key="2">
    <source>
        <dbReference type="Proteomes" id="UP000298663"/>
    </source>
</evidence>
<proteinExistence type="predicted"/>
<gene>
    <name evidence="1" type="ORF">L596_023556</name>
</gene>
<reference evidence="1 2" key="2">
    <citation type="journal article" date="2019" name="G3 (Bethesda)">
        <title>Hybrid Assembly of the Genome of the Entomopathogenic Nematode Steinernema carpocapsae Identifies the X-Chromosome.</title>
        <authorList>
            <person name="Serra L."/>
            <person name="Macchietto M."/>
            <person name="Macias-Munoz A."/>
            <person name="McGill C.J."/>
            <person name="Rodriguez I.M."/>
            <person name="Rodriguez B."/>
            <person name="Murad R."/>
            <person name="Mortazavi A."/>
        </authorList>
    </citation>
    <scope>NUCLEOTIDE SEQUENCE [LARGE SCALE GENOMIC DNA]</scope>
    <source>
        <strain evidence="1 2">ALL</strain>
    </source>
</reference>
<keyword evidence="2" id="KW-1185">Reference proteome</keyword>
<accession>A0A4U5ME04</accession>
<name>A0A4U5ME04_STECR</name>